<feature type="transmembrane region" description="Helical" evidence="2">
    <location>
        <begin position="455"/>
        <end position="481"/>
    </location>
</feature>
<keyword evidence="2" id="KW-0812">Transmembrane</keyword>
<feature type="region of interest" description="Disordered" evidence="1">
    <location>
        <begin position="255"/>
        <end position="279"/>
    </location>
</feature>
<name>A0A9C7F7I4_9VIRU</name>
<organism evidence="3">
    <name type="scientific">Penaeus monodon majanivirus B</name>
    <dbReference type="NCBI Taxonomy" id="2984272"/>
    <lineage>
        <taxon>Viruses</taxon>
        <taxon>Viruses incertae sedis</taxon>
        <taxon>Naldaviricetes</taxon>
        <taxon>Nimaviridae</taxon>
    </lineage>
</organism>
<keyword evidence="2" id="KW-1133">Transmembrane helix</keyword>
<accession>A0A9C7F7I4</accession>
<reference evidence="3" key="1">
    <citation type="submission" date="2022-10" db="EMBL/GenBank/DDBJ databases">
        <title>Genome sequences of endogenous nimaviruses in decapod crustaceans.</title>
        <authorList>
            <person name="Kawato S."/>
            <person name="Nozaki R."/>
            <person name="Kondo H."/>
            <person name="Hirono I."/>
        </authorList>
    </citation>
    <scope>NUCLEOTIDE SEQUENCE</scope>
    <source>
        <strain evidence="3">Mikawa2016</strain>
    </source>
</reference>
<evidence type="ECO:0000256" key="1">
    <source>
        <dbReference type="SAM" id="MobiDB-lite"/>
    </source>
</evidence>
<proteinExistence type="predicted"/>
<evidence type="ECO:0000256" key="2">
    <source>
        <dbReference type="SAM" id="Phobius"/>
    </source>
</evidence>
<sequence length="483" mass="54394">MFARYIISLLFCWQWLTSHPYKHQVYGYPRNAKYNSLPFTIRSPSAKELNLSCGFCSNSPNNSGIDYELSVCSNVYTYQYPIQLEKSQHCKTLSITLNSTANTGSIRVRLKKYNQDNSSDSYEVVGGIDIQYLIVSNEEKEEFIYALNFSDTVPHIKNISSRVDEFNTVARDYWSSSNDGMTCIFRSFVLSTDDGKSFRDDKKEWNNTDHDLLQLLEPSSTLPIKAAALRTLSSTSPAPAPTVLVPSSPPIEPIVPLSPTVSAPVPTTAAPKNERERENTTEDYFQEYYYIYDDNDNVRVRGRLSSTVSPTTTTTTTTVTVVENYDFDHRDDGESPTTTDYYYYDDDDESLKTTVATENTVGDDYYYNDEENLENKDRDRLSTSSATATTTTTTMNTTTTTNTTKIRKTTTTVVPGINEREREDTVVDESGNKFNPVVAEKEKTFMVGDFDYNQVMLILMILIVAKLLLVMCVAGAGLCALCN</sequence>
<protein>
    <submittedName>
        <fullName evidence="3">Uncharacterized protein</fullName>
    </submittedName>
</protein>
<keyword evidence="2" id="KW-0472">Membrane</keyword>
<dbReference type="EMBL" id="LC738871">
    <property type="protein sequence ID" value="BDT62008.1"/>
    <property type="molecule type" value="Genomic_DNA"/>
</dbReference>
<evidence type="ECO:0000313" key="3">
    <source>
        <dbReference type="EMBL" id="BDT62008.1"/>
    </source>
</evidence>